<evidence type="ECO:0000259" key="1">
    <source>
        <dbReference type="SMART" id="SM00873"/>
    </source>
</evidence>
<comment type="caution">
    <text evidence="2">The sequence shown here is derived from an EMBL/GenBank/DDBJ whole genome shotgun (WGS) entry which is preliminary data.</text>
</comment>
<dbReference type="SMART" id="SM00873">
    <property type="entry name" value="B3_4"/>
    <property type="match status" value="1"/>
</dbReference>
<dbReference type="RefSeq" id="WP_379787396.1">
    <property type="nucleotide sequence ID" value="NZ_JBHSHL010000007.1"/>
</dbReference>
<protein>
    <submittedName>
        <fullName evidence="2">B3/4 domain-containing protein</fullName>
    </submittedName>
</protein>
<dbReference type="Proteomes" id="UP001595916">
    <property type="component" value="Unassembled WGS sequence"/>
</dbReference>
<name>A0ABV9QI74_9FIRM</name>
<keyword evidence="3" id="KW-1185">Reference proteome</keyword>
<organism evidence="2 3">
    <name type="scientific">Filifactor villosus</name>
    <dbReference type="NCBI Taxonomy" id="29374"/>
    <lineage>
        <taxon>Bacteria</taxon>
        <taxon>Bacillati</taxon>
        <taxon>Bacillota</taxon>
        <taxon>Clostridia</taxon>
        <taxon>Peptostreptococcales</taxon>
        <taxon>Filifactoraceae</taxon>
        <taxon>Filifactor</taxon>
    </lineage>
</organism>
<dbReference type="PANTHER" id="PTHR39209:SF2">
    <property type="entry name" value="CYTOPLASMIC PROTEIN"/>
    <property type="match status" value="1"/>
</dbReference>
<dbReference type="Pfam" id="PF03483">
    <property type="entry name" value="B3_4"/>
    <property type="match status" value="1"/>
</dbReference>
<accession>A0ABV9QI74</accession>
<dbReference type="SUPFAM" id="SSF56037">
    <property type="entry name" value="PheT/TilS domain"/>
    <property type="match status" value="1"/>
</dbReference>
<sequence>MSKFIADPSFWQLFPEAKLGVVLVKGMNNDEEVPREIKSLLSKSNREAEKFLVKGKFNENPAVAVWREAYQKFKTKKGARCSIEALLKRVEKENPVNSINPLVDIYNSASLQFGLPCGAEDSDSFEGDLVLGITDGGDEFYLIGETESSPTLEGELCYRDDKGAVCRCFNWRDGERTMIKGSTKNAFVIMESVDPSREEDLKAALSFLAEHIEKYLGAAVSQHLLTKDEPSVEL</sequence>
<evidence type="ECO:0000313" key="3">
    <source>
        <dbReference type="Proteomes" id="UP001595916"/>
    </source>
</evidence>
<evidence type="ECO:0000313" key="2">
    <source>
        <dbReference type="EMBL" id="MFC4803923.1"/>
    </source>
</evidence>
<gene>
    <name evidence="2" type="ORF">ACFO4R_02400</name>
</gene>
<reference evidence="3" key="1">
    <citation type="journal article" date="2019" name="Int. J. Syst. Evol. Microbiol.">
        <title>The Global Catalogue of Microorganisms (GCM) 10K type strain sequencing project: providing services to taxonomists for standard genome sequencing and annotation.</title>
        <authorList>
            <consortium name="The Broad Institute Genomics Platform"/>
            <consortium name="The Broad Institute Genome Sequencing Center for Infectious Disease"/>
            <person name="Wu L."/>
            <person name="Ma J."/>
        </authorList>
    </citation>
    <scope>NUCLEOTIDE SEQUENCE [LARGE SCALE GENOMIC DNA]</scope>
    <source>
        <strain evidence="3">CCUG 46385</strain>
    </source>
</reference>
<feature type="domain" description="B3/B4 tRNA-binding" evidence="1">
    <location>
        <begin position="64"/>
        <end position="217"/>
    </location>
</feature>
<dbReference type="PANTHER" id="PTHR39209">
    <property type="match status" value="1"/>
</dbReference>
<dbReference type="InterPro" id="IPR005146">
    <property type="entry name" value="B3/B4_tRNA-bd"/>
</dbReference>
<dbReference type="EMBL" id="JBHSHL010000007">
    <property type="protein sequence ID" value="MFC4803923.1"/>
    <property type="molecule type" value="Genomic_DNA"/>
</dbReference>
<dbReference type="InterPro" id="IPR020825">
    <property type="entry name" value="Phe-tRNA_synthase-like_B3/B4"/>
</dbReference>
<dbReference type="Gene3D" id="3.50.40.10">
    <property type="entry name" value="Phenylalanyl-trna Synthetase, Chain B, domain 3"/>
    <property type="match status" value="1"/>
</dbReference>
<proteinExistence type="predicted"/>